<dbReference type="GO" id="GO:0017154">
    <property type="term" value="F:semaphorin receptor activity"/>
    <property type="evidence" value="ECO:0007669"/>
    <property type="project" value="InterPro"/>
</dbReference>
<feature type="domain" description="IPT/TIG" evidence="1">
    <location>
        <begin position="528"/>
        <end position="611"/>
    </location>
</feature>
<organism evidence="2">
    <name type="scientific">freshwater metagenome</name>
    <dbReference type="NCBI Taxonomy" id="449393"/>
    <lineage>
        <taxon>unclassified sequences</taxon>
        <taxon>metagenomes</taxon>
        <taxon>ecological metagenomes</taxon>
    </lineage>
</organism>
<feature type="domain" description="IPT/TIG" evidence="1">
    <location>
        <begin position="362"/>
        <end position="445"/>
    </location>
</feature>
<feature type="domain" description="IPT/TIG" evidence="1">
    <location>
        <begin position="177"/>
        <end position="270"/>
    </location>
</feature>
<feature type="domain" description="IPT/TIG" evidence="1">
    <location>
        <begin position="272"/>
        <end position="360"/>
    </location>
</feature>
<dbReference type="InterPro" id="IPR013783">
    <property type="entry name" value="Ig-like_fold"/>
</dbReference>
<dbReference type="AlphaFoldDB" id="A0A6J7DYT8"/>
<reference evidence="2" key="1">
    <citation type="submission" date="2020-05" db="EMBL/GenBank/DDBJ databases">
        <authorList>
            <person name="Chiriac C."/>
            <person name="Salcher M."/>
            <person name="Ghai R."/>
            <person name="Kavagutti S V."/>
        </authorList>
    </citation>
    <scope>NUCLEOTIDE SEQUENCE</scope>
</reference>
<protein>
    <submittedName>
        <fullName evidence="2">Unannotated protein</fullName>
    </submittedName>
</protein>
<name>A0A6J7DYT8_9ZZZZ</name>
<feature type="domain" description="IPT/TIG" evidence="1">
    <location>
        <begin position="446"/>
        <end position="526"/>
    </location>
</feature>
<proteinExistence type="predicted"/>
<dbReference type="InterPro" id="IPR002909">
    <property type="entry name" value="IPT_dom"/>
</dbReference>
<dbReference type="SUPFAM" id="SSF81296">
    <property type="entry name" value="E set domains"/>
    <property type="match status" value="7"/>
</dbReference>
<evidence type="ECO:0000259" key="1">
    <source>
        <dbReference type="SMART" id="SM00429"/>
    </source>
</evidence>
<dbReference type="InterPro" id="IPR014756">
    <property type="entry name" value="Ig_E-set"/>
</dbReference>
<dbReference type="Pfam" id="PF01833">
    <property type="entry name" value="TIG"/>
    <property type="match status" value="7"/>
</dbReference>
<gene>
    <name evidence="2" type="ORF">UFOPK3376_01062</name>
</gene>
<sequence>MTSLSPGGGPTAAGTAVTLVGTGFTGATGVKFGTVAATNVSVVSDTQITATAPAGSAGTPNVTVTTPGGTSVAANGNKYAYTALPTVTSLTKSCTSYATAIACGPEAGGSSVVINGTNLTGGNARVYFGQTAATSFVVNSATKITAVAPAGAGLVDVTVSTYGGTTAAGIGFTYIVAPVVQNISPAVGTAAGGDTITVSGTDLIGATRVAFGATTLTCSRALTAVCFDNEDDTLTVSITPAGVGGKTVDIRVTTPGGLSDIVPEDQFSYLLPPVVTGISPNSGPIFTSVTISGTNLSTPDGVTVAFGGYSAASVVDNGDGTITAMAPQGADTLPQPVHIVVTNSIGQSSTEVVADLFTYVLAPAVTSLTPSSGAESGGELVTISGDYLTEATAVYFDGTQTEFGVFGDGSIWAYSPSHPAGAVDVTVENAAGLSVTTASDVFTYGSPVIWSLSPTRGSVLGGAYVTISGDFLGGGAMAVSFGGILAQVWDNGDGTLTAISPEHVAGEVIVTVDSGYETSSATFTYMDAATVTGISPASGPGFTQVTITGTNLLGAAGVDFGGVAADFIDNGDGTITATAPPVAAGTGVVDVIVHGAGGDSIAVADDEFTYIDAPEITGLYDGVASVDFPLGQPVTAGPLASAVLAIGGENLPNLGAATGDLPTGTCLVNGINARCRWSGSGNYLYPMLTVWVPAGAAGTTVAITLKNSSGTSAPSPYGKYTFVAAPVVTGVSLNPGEDGGTSINGSVGTYVFITVVVADIGDVTGVKFGGVVAYDFASYFDDVTQTYQLLVPVPDGSGTVDITVQTAGGTSGPGFRFTYL</sequence>
<dbReference type="CDD" id="cd00102">
    <property type="entry name" value="IPT"/>
    <property type="match status" value="5"/>
</dbReference>
<dbReference type="SMART" id="SM00429">
    <property type="entry name" value="IPT"/>
    <property type="match status" value="7"/>
</dbReference>
<dbReference type="EMBL" id="CAFBLP010000021">
    <property type="protein sequence ID" value="CAB4874858.1"/>
    <property type="molecule type" value="Genomic_DNA"/>
</dbReference>
<accession>A0A6J7DYT8</accession>
<dbReference type="PANTHER" id="PTHR22625">
    <property type="entry name" value="PLEXIN"/>
    <property type="match status" value="1"/>
</dbReference>
<evidence type="ECO:0000313" key="2">
    <source>
        <dbReference type="EMBL" id="CAB4874858.1"/>
    </source>
</evidence>
<dbReference type="InterPro" id="IPR031148">
    <property type="entry name" value="Plexin"/>
</dbReference>
<dbReference type="CDD" id="cd00603">
    <property type="entry name" value="IPT_PCSR"/>
    <property type="match status" value="1"/>
</dbReference>
<feature type="domain" description="IPT/TIG" evidence="1">
    <location>
        <begin position="84"/>
        <end position="175"/>
    </location>
</feature>
<feature type="domain" description="IPT/TIG" evidence="1">
    <location>
        <begin position="2"/>
        <end position="82"/>
    </location>
</feature>
<dbReference type="Gene3D" id="2.60.40.10">
    <property type="entry name" value="Immunoglobulins"/>
    <property type="match status" value="7"/>
</dbReference>
<dbReference type="PANTHER" id="PTHR22625:SF70">
    <property type="entry name" value="PLEXIN A, ISOFORM A"/>
    <property type="match status" value="1"/>
</dbReference>